<dbReference type="EMBL" id="JADGKB010000126">
    <property type="protein sequence ID" value="KAJ3252907.1"/>
    <property type="molecule type" value="Genomic_DNA"/>
</dbReference>
<proteinExistence type="predicted"/>
<dbReference type="AlphaFoldDB" id="A0AAD5Y130"/>
<evidence type="ECO:0000313" key="3">
    <source>
        <dbReference type="Proteomes" id="UP001210925"/>
    </source>
</evidence>
<sequence>MTVDAPPEYSELPSYSEAQGHISVFEIHHQPHSFDVSIKKENNPNTVYYGHYRKSAATPSLVINFSYRFAWTFTFKEGGKHGHTVATLQPDSLFNLKFDGKEIHIKSVNNHFQWQYGNQEYVWTKGEPNRYNLKPLNSELIIAEYNSLSSTKIPGTVIIKERHGIADLILFTGVAIASKLNENVPMAAFNIMV</sequence>
<dbReference type="EMBL" id="JADGKB010000126">
    <property type="protein sequence ID" value="KAJ3252901.1"/>
    <property type="molecule type" value="Genomic_DNA"/>
</dbReference>
<evidence type="ECO:0000313" key="2">
    <source>
        <dbReference type="EMBL" id="KAJ3252907.1"/>
    </source>
</evidence>
<comment type="caution">
    <text evidence="1">The sequence shown here is derived from an EMBL/GenBank/DDBJ whole genome shotgun (WGS) entry which is preliminary data.</text>
</comment>
<evidence type="ECO:0000313" key="1">
    <source>
        <dbReference type="EMBL" id="KAJ3252901.1"/>
    </source>
</evidence>
<dbReference type="Proteomes" id="UP001210925">
    <property type="component" value="Unassembled WGS sequence"/>
</dbReference>
<keyword evidence="3" id="KW-1185">Reference proteome</keyword>
<organism evidence="1 3">
    <name type="scientific">Boothiomyces macroporosus</name>
    <dbReference type="NCBI Taxonomy" id="261099"/>
    <lineage>
        <taxon>Eukaryota</taxon>
        <taxon>Fungi</taxon>
        <taxon>Fungi incertae sedis</taxon>
        <taxon>Chytridiomycota</taxon>
        <taxon>Chytridiomycota incertae sedis</taxon>
        <taxon>Chytridiomycetes</taxon>
        <taxon>Rhizophydiales</taxon>
        <taxon>Terramycetaceae</taxon>
        <taxon>Boothiomyces</taxon>
    </lineage>
</organism>
<protein>
    <submittedName>
        <fullName evidence="1">Uncharacterized protein</fullName>
    </submittedName>
</protein>
<accession>A0AAD5Y130</accession>
<reference evidence="1" key="1">
    <citation type="submission" date="2020-05" db="EMBL/GenBank/DDBJ databases">
        <title>Phylogenomic resolution of chytrid fungi.</title>
        <authorList>
            <person name="Stajich J.E."/>
            <person name="Amses K."/>
            <person name="Simmons R."/>
            <person name="Seto K."/>
            <person name="Myers J."/>
            <person name="Bonds A."/>
            <person name="Quandt C.A."/>
            <person name="Barry K."/>
            <person name="Liu P."/>
            <person name="Grigoriev I."/>
            <person name="Longcore J.E."/>
            <person name="James T.Y."/>
        </authorList>
    </citation>
    <scope>NUCLEOTIDE SEQUENCE</scope>
    <source>
        <strain evidence="1">PLAUS21</strain>
    </source>
</reference>
<name>A0AAD5Y130_9FUNG</name>
<gene>
    <name evidence="1" type="ORF">HK103_001097</name>
    <name evidence="2" type="ORF">HK103_001103</name>
</gene>